<keyword evidence="2" id="KW-1133">Transmembrane helix</keyword>
<protein>
    <submittedName>
        <fullName evidence="4">Bifunctional 3-(3-hydroxy-phenyl)propionate/3-hydroxycinnamic acid hydroxylase</fullName>
    </submittedName>
</protein>
<keyword evidence="2" id="KW-0812">Transmembrane</keyword>
<dbReference type="Pfam" id="PF01494">
    <property type="entry name" value="FAD_binding_3"/>
    <property type="match status" value="1"/>
</dbReference>
<evidence type="ECO:0000256" key="1">
    <source>
        <dbReference type="ARBA" id="ARBA00023002"/>
    </source>
</evidence>
<keyword evidence="5" id="KW-1185">Reference proteome</keyword>
<name>A0ABN9N486_9MYCO</name>
<dbReference type="PANTHER" id="PTHR43476:SF3">
    <property type="entry name" value="FAD-BINDING MONOOXYGENASE"/>
    <property type="match status" value="1"/>
</dbReference>
<dbReference type="SUPFAM" id="SSF51905">
    <property type="entry name" value="FAD/NAD(P)-binding domain"/>
    <property type="match status" value="1"/>
</dbReference>
<dbReference type="Gene3D" id="3.50.50.60">
    <property type="entry name" value="FAD/NAD(P)-binding domain"/>
    <property type="match status" value="1"/>
</dbReference>
<dbReference type="RefSeq" id="WP_308476927.1">
    <property type="nucleotide sequence ID" value="NZ_OY726394.1"/>
</dbReference>
<proteinExistence type="predicted"/>
<feature type="domain" description="FAD-binding" evidence="3">
    <location>
        <begin position="7"/>
        <end position="355"/>
    </location>
</feature>
<keyword evidence="2" id="KW-0472">Membrane</keyword>
<feature type="transmembrane region" description="Helical" evidence="2">
    <location>
        <begin position="351"/>
        <end position="372"/>
    </location>
</feature>
<dbReference type="Gene3D" id="3.30.70.2450">
    <property type="match status" value="1"/>
</dbReference>
<accession>A0ABN9N486</accession>
<organism evidence="4 5">
    <name type="scientific">[Mycobacterium] kokjensenii</name>
    <dbReference type="NCBI Taxonomy" id="3064287"/>
    <lineage>
        <taxon>Bacteria</taxon>
        <taxon>Bacillati</taxon>
        <taxon>Actinomycetota</taxon>
        <taxon>Actinomycetes</taxon>
        <taxon>Mycobacteriales</taxon>
        <taxon>Mycobacteriaceae</taxon>
        <taxon>Mycolicibacter</taxon>
    </lineage>
</organism>
<dbReference type="Proteomes" id="UP001190336">
    <property type="component" value="Chromosome"/>
</dbReference>
<dbReference type="InterPro" id="IPR002938">
    <property type="entry name" value="FAD-bd"/>
</dbReference>
<dbReference type="InterPro" id="IPR050631">
    <property type="entry name" value="PheA/TfdB_FAD_monoxygenase"/>
</dbReference>
<evidence type="ECO:0000259" key="3">
    <source>
        <dbReference type="Pfam" id="PF01494"/>
    </source>
</evidence>
<evidence type="ECO:0000313" key="5">
    <source>
        <dbReference type="Proteomes" id="UP001190336"/>
    </source>
</evidence>
<keyword evidence="1" id="KW-0560">Oxidoreductase</keyword>
<sequence>MSTDTTAPVLIVGGGPTGICAALLLAVHGVASVVLERWPDIYPQPRAVHLDDEVYRILGKVGVAEDFAAISRPARGLQVIDAGQQVLARFERNPDSKTNGYPQANLFDQPELERILRNRVADFPAVTLRSGVEVVGLTPATTPDGPVSLAVRETGTGTITQLRGRYVLGCDGANSLVRRAIGSRMQDLGFEQRWLVVDVDTDTELGHWDGVHQIADRHRAGTYMRIGRTRHRWEFRLLPGEDSSQFATIEALGPLISPWTRGVTAGDLRLVRCADYTFRAQIADRWRCGPVFLLGDAAHLTPPFVGQGMGAGLRDAYNLAWKLANVIHRHGLTDADLDSYQRERKPHARAMIRNAILIGFAMTGGGLAGDIFRRLALPRVKHIPGFGRRVVTSETPRLRPSTLIHARRIPVGLPGRLCPNALLDSGQRLDQAGTGYVVVTTARPDTADERYWAAFPATVLQVGTDSDLGRWLARGRATAALVRPDGTVRAAAHRLGRLREIGDRA</sequence>
<dbReference type="PRINTS" id="PR00420">
    <property type="entry name" value="RNGMNOXGNASE"/>
</dbReference>
<dbReference type="InterPro" id="IPR036188">
    <property type="entry name" value="FAD/NAD-bd_sf"/>
</dbReference>
<dbReference type="NCBIfam" id="NF004829">
    <property type="entry name" value="PRK06183.1-3"/>
    <property type="match status" value="1"/>
</dbReference>
<evidence type="ECO:0000313" key="4">
    <source>
        <dbReference type="EMBL" id="CAJ1498407.1"/>
    </source>
</evidence>
<reference evidence="4 5" key="1">
    <citation type="submission" date="2023-08" db="EMBL/GenBank/DDBJ databases">
        <authorList>
            <person name="Folkvardsen B D."/>
            <person name="Norman A."/>
        </authorList>
    </citation>
    <scope>NUCLEOTIDE SEQUENCE [LARGE SCALE GENOMIC DNA]</scope>
    <source>
        <strain evidence="4 5">Mu0083</strain>
    </source>
</reference>
<dbReference type="PANTHER" id="PTHR43476">
    <property type="entry name" value="3-(3-HYDROXY-PHENYL)PROPIONATE/3-HYDROXYCINNAMIC ACID HYDROXYLASE"/>
    <property type="match status" value="1"/>
</dbReference>
<evidence type="ECO:0000256" key="2">
    <source>
        <dbReference type="SAM" id="Phobius"/>
    </source>
</evidence>
<gene>
    <name evidence="4" type="ORF">MU0083_001920</name>
</gene>
<dbReference type="EMBL" id="OY726394">
    <property type="protein sequence ID" value="CAJ1498407.1"/>
    <property type="molecule type" value="Genomic_DNA"/>
</dbReference>